<sequence length="65" mass="7481">MDATCTCTSRRTKTMPALNAKLRMPTTHTSMPEKDDEMGLLLLLCIYQPLFRYCWGRSHLSTSKK</sequence>
<dbReference type="AlphaFoldDB" id="A0A8D6ZLT0"/>
<reference evidence="1" key="1">
    <citation type="submission" date="2021-03" db="EMBL/GenBank/DDBJ databases">
        <authorList>
            <consortium name="Genoscope - CEA"/>
            <person name="William W."/>
        </authorList>
    </citation>
    <scope>NUCLEOTIDE SEQUENCE</scope>
    <source>
        <strain evidence="1">Doubled-haploid Pahang</strain>
    </source>
</reference>
<proteinExistence type="predicted"/>
<evidence type="ECO:0000313" key="1">
    <source>
        <dbReference type="EMBL" id="CAG1831398.1"/>
    </source>
</evidence>
<name>A0A8D6ZLT0_MUSAM</name>
<organism evidence="1">
    <name type="scientific">Musa acuminata subsp. malaccensis</name>
    <name type="common">Wild banana</name>
    <name type="synonym">Musa malaccensis</name>
    <dbReference type="NCBI Taxonomy" id="214687"/>
    <lineage>
        <taxon>Eukaryota</taxon>
        <taxon>Viridiplantae</taxon>
        <taxon>Streptophyta</taxon>
        <taxon>Embryophyta</taxon>
        <taxon>Tracheophyta</taxon>
        <taxon>Spermatophyta</taxon>
        <taxon>Magnoliopsida</taxon>
        <taxon>Liliopsida</taxon>
        <taxon>Zingiberales</taxon>
        <taxon>Musaceae</taxon>
        <taxon>Musa</taxon>
    </lineage>
</organism>
<protein>
    <submittedName>
        <fullName evidence="1">(wild Malaysian banana) hypothetical protein</fullName>
    </submittedName>
</protein>
<dbReference type="EMBL" id="HG996472">
    <property type="protein sequence ID" value="CAG1831398.1"/>
    <property type="molecule type" value="Genomic_DNA"/>
</dbReference>
<accession>A0A8D6ZLT0</accession>
<gene>
    <name evidence="1" type="ORF">GSMUA_346530.1</name>
</gene>